<evidence type="ECO:0000256" key="2">
    <source>
        <dbReference type="ARBA" id="ARBA00008954"/>
    </source>
</evidence>
<dbReference type="GO" id="GO:0009102">
    <property type="term" value="P:biotin biosynthetic process"/>
    <property type="evidence" value="ECO:0007669"/>
    <property type="project" value="TreeGrafter"/>
</dbReference>
<evidence type="ECO:0000313" key="7">
    <source>
        <dbReference type="EMBL" id="NDW05129.1"/>
    </source>
</evidence>
<dbReference type="NCBIfam" id="NF005682">
    <property type="entry name" value="PRK07480.1"/>
    <property type="match status" value="1"/>
</dbReference>
<evidence type="ECO:0000256" key="6">
    <source>
        <dbReference type="RuleBase" id="RU003560"/>
    </source>
</evidence>
<dbReference type="Proteomes" id="UP000469011">
    <property type="component" value="Unassembled WGS sequence"/>
</dbReference>
<dbReference type="PROSITE" id="PS00600">
    <property type="entry name" value="AA_TRANSFER_CLASS_3"/>
    <property type="match status" value="1"/>
</dbReference>
<evidence type="ECO:0000256" key="5">
    <source>
        <dbReference type="ARBA" id="ARBA00022898"/>
    </source>
</evidence>
<dbReference type="PIRSF" id="PIRSF000521">
    <property type="entry name" value="Transaminase_4ab_Lys_Orn"/>
    <property type="match status" value="1"/>
</dbReference>
<protein>
    <submittedName>
        <fullName evidence="7">Aminotransferase class III-fold pyridoxal phosphate-dependent enzyme</fullName>
    </submittedName>
</protein>
<dbReference type="InterPro" id="IPR015424">
    <property type="entry name" value="PyrdxlP-dep_Trfase"/>
</dbReference>
<dbReference type="AlphaFoldDB" id="A0A6N9T5R6"/>
<evidence type="ECO:0000256" key="1">
    <source>
        <dbReference type="ARBA" id="ARBA00001933"/>
    </source>
</evidence>
<accession>A0A6N9T5R6</accession>
<dbReference type="PANTHER" id="PTHR42684:SF3">
    <property type="entry name" value="ADENOSYLMETHIONINE-8-AMINO-7-OXONONANOATE AMINOTRANSFERASE"/>
    <property type="match status" value="1"/>
</dbReference>
<dbReference type="EMBL" id="JAAAMG010000008">
    <property type="protein sequence ID" value="NDW05129.1"/>
    <property type="molecule type" value="Genomic_DNA"/>
</dbReference>
<dbReference type="SUPFAM" id="SSF53383">
    <property type="entry name" value="PLP-dependent transferases"/>
    <property type="match status" value="1"/>
</dbReference>
<sequence length="454" mass="49145">MTLNPNSIEARDVAYHLHSYTNARRHEETGPIVMASGEGMYVTDTDGKRYVEAMAGLWSVAIGFGEKRLAAAAARQMEKLNFYHTFTHKSHVPAIELAEKLIAMAPVKMSKVYFTNSGSEANDTMIKLVRYRSNALGQPEKKKIISRIKGYHGVTLASASMTGLPNNHRAFDLPMAGILHTTCPHYWREGREGESEEAFATRCANDLEAMIQAEGPETIAAFIGEPVMGAGGVIVPPKTYWQKIQAVLKKYDILLVADEVICGFGRTGRTFGCETYGIEPDIMTVSKALSSSYLPISALLINDRVYQPVADQSSEIGTFGHGYTASGHPVAAAVALENLAIIEEKRLVEHAAEIAPYFQERLASLGDHPLVGEVRGVGLIAAIELVTDKQAKVAMQPPGSMAAAAFAMVQKNGVISRAIGDALAFCPPLIVEKDHIDTIVDATRAGLDELQATM</sequence>
<dbReference type="Pfam" id="PF00202">
    <property type="entry name" value="Aminotran_3"/>
    <property type="match status" value="1"/>
</dbReference>
<keyword evidence="8" id="KW-1185">Reference proteome</keyword>
<evidence type="ECO:0000313" key="8">
    <source>
        <dbReference type="Proteomes" id="UP000469011"/>
    </source>
</evidence>
<comment type="cofactor">
    <cofactor evidence="1">
        <name>pyridoxal 5'-phosphate</name>
        <dbReference type="ChEBI" id="CHEBI:597326"/>
    </cofactor>
</comment>
<comment type="caution">
    <text evidence="7">The sequence shown here is derived from an EMBL/GenBank/DDBJ whole genome shotgun (WGS) entry which is preliminary data.</text>
</comment>
<evidence type="ECO:0000256" key="4">
    <source>
        <dbReference type="ARBA" id="ARBA00022679"/>
    </source>
</evidence>
<dbReference type="InterPro" id="IPR015422">
    <property type="entry name" value="PyrdxlP-dep_Trfase_small"/>
</dbReference>
<dbReference type="NCBIfam" id="NF004767">
    <property type="entry name" value="PRK06105.1"/>
    <property type="match status" value="1"/>
</dbReference>
<dbReference type="InterPro" id="IPR005814">
    <property type="entry name" value="Aminotrans_3"/>
</dbReference>
<dbReference type="GO" id="GO:0030170">
    <property type="term" value="F:pyridoxal phosphate binding"/>
    <property type="evidence" value="ECO:0007669"/>
    <property type="project" value="InterPro"/>
</dbReference>
<reference evidence="7 8" key="1">
    <citation type="submission" date="2020-01" db="EMBL/GenBank/DDBJ databases">
        <title>Jiella pacifica sp. nov.</title>
        <authorList>
            <person name="Xue Z."/>
            <person name="Zhu S."/>
            <person name="Chen J."/>
            <person name="Yang J."/>
        </authorList>
    </citation>
    <scope>NUCLEOTIDE SEQUENCE [LARGE SCALE GENOMIC DNA]</scope>
    <source>
        <strain evidence="7 8">40Bstr34</strain>
    </source>
</reference>
<keyword evidence="3 7" id="KW-0032">Aminotransferase</keyword>
<dbReference type="PANTHER" id="PTHR42684">
    <property type="entry name" value="ADENOSYLMETHIONINE-8-AMINO-7-OXONONANOATE AMINOTRANSFERASE"/>
    <property type="match status" value="1"/>
</dbReference>
<dbReference type="GO" id="GO:0004015">
    <property type="term" value="F:adenosylmethionine-8-amino-7-oxononanoate transaminase activity"/>
    <property type="evidence" value="ECO:0007669"/>
    <property type="project" value="TreeGrafter"/>
</dbReference>
<proteinExistence type="inferred from homology"/>
<comment type="similarity">
    <text evidence="2 6">Belongs to the class-III pyridoxal-phosphate-dependent aminotransferase family.</text>
</comment>
<name>A0A6N9T5R6_9HYPH</name>
<dbReference type="FunFam" id="3.40.640.10:FF:000014">
    <property type="entry name" value="Adenosylmethionine-8-amino-7-oxononanoate aminotransferase, probable"/>
    <property type="match status" value="1"/>
</dbReference>
<dbReference type="InterPro" id="IPR049704">
    <property type="entry name" value="Aminotrans_3_PPA_site"/>
</dbReference>
<organism evidence="7 8">
    <name type="scientific">Jiella pacifica</name>
    <dbReference type="NCBI Taxonomy" id="2696469"/>
    <lineage>
        <taxon>Bacteria</taxon>
        <taxon>Pseudomonadati</taxon>
        <taxon>Pseudomonadota</taxon>
        <taxon>Alphaproteobacteria</taxon>
        <taxon>Hyphomicrobiales</taxon>
        <taxon>Aurantimonadaceae</taxon>
        <taxon>Jiella</taxon>
    </lineage>
</organism>
<dbReference type="CDD" id="cd00610">
    <property type="entry name" value="OAT_like"/>
    <property type="match status" value="1"/>
</dbReference>
<dbReference type="RefSeq" id="WP_163463375.1">
    <property type="nucleotide sequence ID" value="NZ_JAAAMG010000008.1"/>
</dbReference>
<keyword evidence="5 6" id="KW-0663">Pyridoxal phosphate</keyword>
<dbReference type="Gene3D" id="3.40.640.10">
    <property type="entry name" value="Type I PLP-dependent aspartate aminotransferase-like (Major domain)"/>
    <property type="match status" value="1"/>
</dbReference>
<gene>
    <name evidence="7" type="ORF">GTK09_11900</name>
</gene>
<dbReference type="Gene3D" id="3.90.1150.10">
    <property type="entry name" value="Aspartate Aminotransferase, domain 1"/>
    <property type="match status" value="1"/>
</dbReference>
<dbReference type="GO" id="GO:0009448">
    <property type="term" value="P:gamma-aminobutyric acid metabolic process"/>
    <property type="evidence" value="ECO:0007669"/>
    <property type="project" value="TreeGrafter"/>
</dbReference>
<evidence type="ECO:0000256" key="3">
    <source>
        <dbReference type="ARBA" id="ARBA00022576"/>
    </source>
</evidence>
<keyword evidence="4 7" id="KW-0808">Transferase</keyword>
<dbReference type="InterPro" id="IPR015421">
    <property type="entry name" value="PyrdxlP-dep_Trfase_major"/>
</dbReference>